<evidence type="ECO:0000313" key="2">
    <source>
        <dbReference type="Proteomes" id="UP000006043"/>
    </source>
</evidence>
<accession>K0UQZ7</accession>
<dbReference type="PATRIC" id="fig|1214102.3.peg.5940"/>
<reference evidence="1 2" key="1">
    <citation type="journal article" date="2012" name="J. Bacteriol.">
        <title>Complete Genome Sequence of Mycobacterium fortuitum subsp. fortuitum Type Strain DSM46621.</title>
        <authorList>
            <person name="Ho Y.S."/>
            <person name="Adroub S.A."/>
            <person name="Aleisa F."/>
            <person name="Mahmood H."/>
            <person name="Othoum G."/>
            <person name="Rashid F."/>
            <person name="Zaher M."/>
            <person name="Ali S."/>
            <person name="Bitter W."/>
            <person name="Pain A."/>
            <person name="Abdallah A.M."/>
        </authorList>
    </citation>
    <scope>NUCLEOTIDE SEQUENCE [LARGE SCALE GENOMIC DNA]</scope>
    <source>
        <strain evidence="2">DSM46621</strain>
    </source>
</reference>
<evidence type="ECO:0008006" key="3">
    <source>
        <dbReference type="Google" id="ProtNLM"/>
    </source>
</evidence>
<dbReference type="HOGENOM" id="CLU_617938_0_0_11"/>
<dbReference type="Proteomes" id="UP000006043">
    <property type="component" value="Unassembled WGS sequence"/>
</dbReference>
<comment type="caution">
    <text evidence="1">The sequence shown here is derived from an EMBL/GenBank/DDBJ whole genome shotgun (WGS) entry which is preliminary data.</text>
</comment>
<evidence type="ECO:0000313" key="1">
    <source>
        <dbReference type="EMBL" id="EJZ04988.1"/>
    </source>
</evidence>
<dbReference type="InterPro" id="IPR015943">
    <property type="entry name" value="WD40/YVTN_repeat-like_dom_sf"/>
</dbReference>
<protein>
    <recommendedName>
        <fullName evidence="3">Pyrrolo-quinoline quinone</fullName>
    </recommendedName>
</protein>
<sequence length="367" mass="39772">MWTYGTGSPAQHAGGNSNTVVVESDRGIIALDASTGTPRWPQPFIPPGIDLDDVLVQCVIESGESTVACAIEDMTTQDVGFVLFADVQSGAQKGFVDLGARPRDIQIAGNNFVVATWADDLIGYGADGTVSWRDTGYPAVIYGDQRVIVMNDGRALDASNGRVLARVDTKVPDSIAFAAGFAIQNGRDIEFYDFSGNKTWTMSDTEFKPVKQKTTGVSPNNSTGFYHPIFYSTAKMKAIDGISHEELWTARVEYSSTQVIRGIGSAETCSAFARKKNNVGMLLQRCDNQGSDFTDIQPSLDNGDVGPQEEVVGFDGKHVLLYHDEKMICVDAADGRELWAVPNVRYAPVWVGKGLYVDGRDGVARLF</sequence>
<dbReference type="InterPro" id="IPR011047">
    <property type="entry name" value="Quinoprotein_ADH-like_sf"/>
</dbReference>
<name>K0UQZ7_MYCFO</name>
<dbReference type="EMBL" id="ALQB01000253">
    <property type="protein sequence ID" value="EJZ04988.1"/>
    <property type="molecule type" value="Genomic_DNA"/>
</dbReference>
<dbReference type="SUPFAM" id="SSF50998">
    <property type="entry name" value="Quinoprotein alcohol dehydrogenase-like"/>
    <property type="match status" value="1"/>
</dbReference>
<dbReference type="AlphaFoldDB" id="K0UQZ7"/>
<dbReference type="Gene3D" id="2.130.10.10">
    <property type="entry name" value="YVTN repeat-like/Quinoprotein amine dehydrogenase"/>
    <property type="match status" value="1"/>
</dbReference>
<gene>
    <name evidence="1" type="ORF">MFORT_30469</name>
</gene>
<organism evidence="1 2">
    <name type="scientific">Mycolicibacterium fortuitum subsp. fortuitum DSM 46621 = ATCC 6841 = JCM 6387</name>
    <dbReference type="NCBI Taxonomy" id="1214102"/>
    <lineage>
        <taxon>Bacteria</taxon>
        <taxon>Bacillati</taxon>
        <taxon>Actinomycetota</taxon>
        <taxon>Actinomycetes</taxon>
        <taxon>Mycobacteriales</taxon>
        <taxon>Mycobacteriaceae</taxon>
        <taxon>Mycolicibacterium</taxon>
    </lineage>
</organism>
<proteinExistence type="predicted"/>